<dbReference type="Proteomes" id="UP000712600">
    <property type="component" value="Unassembled WGS sequence"/>
</dbReference>
<evidence type="ECO:0000313" key="2">
    <source>
        <dbReference type="Proteomes" id="UP000712600"/>
    </source>
</evidence>
<organism evidence="1 2">
    <name type="scientific">Brassica cretica</name>
    <name type="common">Mustard</name>
    <dbReference type="NCBI Taxonomy" id="69181"/>
    <lineage>
        <taxon>Eukaryota</taxon>
        <taxon>Viridiplantae</taxon>
        <taxon>Streptophyta</taxon>
        <taxon>Embryophyta</taxon>
        <taxon>Tracheophyta</taxon>
        <taxon>Spermatophyta</taxon>
        <taxon>Magnoliopsida</taxon>
        <taxon>eudicotyledons</taxon>
        <taxon>Gunneridae</taxon>
        <taxon>Pentapetalae</taxon>
        <taxon>rosids</taxon>
        <taxon>malvids</taxon>
        <taxon>Brassicales</taxon>
        <taxon>Brassicaceae</taxon>
        <taxon>Brassiceae</taxon>
        <taxon>Brassica</taxon>
    </lineage>
</organism>
<comment type="caution">
    <text evidence="1">The sequence shown here is derived from an EMBL/GenBank/DDBJ whole genome shotgun (WGS) entry which is preliminary data.</text>
</comment>
<protein>
    <submittedName>
        <fullName evidence="1">Uncharacterized protein</fullName>
    </submittedName>
</protein>
<gene>
    <name evidence="1" type="ORF">F2Q69_00034118</name>
</gene>
<evidence type="ECO:0000313" key="1">
    <source>
        <dbReference type="EMBL" id="KAF3602013.1"/>
    </source>
</evidence>
<name>A0A8S9SPK8_BRACR</name>
<proteinExistence type="predicted"/>
<accession>A0A8S9SPK8</accession>
<sequence>MDSRHPYSQSSSYLGLLNSQHESVLHENLSYESFHYGASEIPPFSSQQADAPTLIKL</sequence>
<dbReference type="AlphaFoldDB" id="A0A8S9SPK8"/>
<dbReference type="EMBL" id="QGKX02000004">
    <property type="protein sequence ID" value="KAF3602013.1"/>
    <property type="molecule type" value="Genomic_DNA"/>
</dbReference>
<reference evidence="1" key="1">
    <citation type="submission" date="2019-12" db="EMBL/GenBank/DDBJ databases">
        <title>Genome sequencing and annotation of Brassica cretica.</title>
        <authorList>
            <person name="Studholme D.J."/>
            <person name="Sarris P."/>
        </authorList>
    </citation>
    <scope>NUCLEOTIDE SEQUENCE</scope>
    <source>
        <strain evidence="1">PFS-109/04</strain>
        <tissue evidence="1">Leaf</tissue>
    </source>
</reference>